<proteinExistence type="predicted"/>
<reference evidence="2 3" key="1">
    <citation type="submission" date="2020-03" db="EMBL/GenBank/DDBJ databases">
        <title>FDA dAtabase for Regulatory Grade micrObial Sequences (FDA-ARGOS): Supporting development and validation of Infectious Disease Dx tests.</title>
        <authorList>
            <person name="Campos J."/>
            <person name="Goldberg B."/>
            <person name="Tallon L."/>
            <person name="Sadzewicz L."/>
            <person name="Vavikolanu K."/>
            <person name="Mehta A."/>
            <person name="Aluvathingal J."/>
            <person name="Nadendla S."/>
            <person name="Nandy P."/>
            <person name="Geyer C."/>
            <person name="Yan Y."/>
            <person name="Sichtig H."/>
        </authorList>
    </citation>
    <scope>NUCLEOTIDE SEQUENCE [LARGE SCALE GENOMIC DNA]</scope>
    <source>
        <strain evidence="2 3">FDAARGOS_656</strain>
    </source>
</reference>
<gene>
    <name evidence="2" type="ORF">FOB64_005076</name>
</gene>
<evidence type="ECO:0000313" key="2">
    <source>
        <dbReference type="EMBL" id="KAF6065328.1"/>
    </source>
</evidence>
<dbReference type="InterPro" id="IPR032675">
    <property type="entry name" value="LRR_dom_sf"/>
</dbReference>
<dbReference type="Gene3D" id="3.80.10.10">
    <property type="entry name" value="Ribonuclease Inhibitor"/>
    <property type="match status" value="2"/>
</dbReference>
<dbReference type="Proteomes" id="UP000536275">
    <property type="component" value="Unassembled WGS sequence"/>
</dbReference>
<name>A0A8H6F2L0_CANAX</name>
<dbReference type="SUPFAM" id="SSF52058">
    <property type="entry name" value="L domain-like"/>
    <property type="match status" value="2"/>
</dbReference>
<sequence>MIITGNDVDLFIKLAELSSNITASIIGYLPKCMLPELLSCSSIRKIVASTILSNIEITKRIARHKPSDVPGDGYSTCSCQRFRITLTNLKEGVRQWSMFPSSIYIHDAFIFETVLDFSPELFMDASSIGGCFMNIEHSNIEASLRCFLNSKFMFDSLSLSRSHNPFALPPVATNVNLYHTRLNSFVIPGVKKLELHVAEDQEERLTFSADLEDLIIYTNRSIQMTLPPNLRKLDISAFNSSVNFISQQMVNLENLSLTLPNIQTFNATGITAPNLKTLFLQCDSMNNLDDLRQFQRLNNLVLKGFYYPIGLFNEGSFPELEKFRCWECFFPDSEDFDNSSLTFPPNLKELEINVIRFQNVNISSSVFPSTLTRLTLANFSFNYDYLGDNLQYIDVRTSKLIFKSDFRIPQMAKEFSLNASYLTFESMDFMYLLPADLVRLNLFARESGKINPITQMVEWPSKMSEINFKNFNIDYFKLKQLNLNESGLTKIYISGGDVKKLDAGLFPVSVKDLSLTEMGIQQLADSFENLENLQKLSLQGNQLREVTSVKLPMATLETLDVNQCNLRLISPFVVSMLEEKNKNAKLRIYARGNLNVSVIDIRKTLKAIKGLSLDLSNFDNTLIEIANRSSRLRCIEEPLDPYIVESKTDDLYNGSESSSDQESGGTKKKRRNI</sequence>
<protein>
    <submittedName>
        <fullName evidence="2">Uncharacterized protein</fullName>
    </submittedName>
</protein>
<organism evidence="2 3">
    <name type="scientific">Candida albicans</name>
    <name type="common">Yeast</name>
    <dbReference type="NCBI Taxonomy" id="5476"/>
    <lineage>
        <taxon>Eukaryota</taxon>
        <taxon>Fungi</taxon>
        <taxon>Dikarya</taxon>
        <taxon>Ascomycota</taxon>
        <taxon>Saccharomycotina</taxon>
        <taxon>Pichiomycetes</taxon>
        <taxon>Debaryomycetaceae</taxon>
        <taxon>Candida/Lodderomyces clade</taxon>
        <taxon>Candida</taxon>
    </lineage>
</organism>
<dbReference type="AlphaFoldDB" id="A0A8H6F2L0"/>
<accession>A0A8H6F2L0</accession>
<evidence type="ECO:0000313" key="3">
    <source>
        <dbReference type="Proteomes" id="UP000536275"/>
    </source>
</evidence>
<comment type="caution">
    <text evidence="2">The sequence shown here is derived from an EMBL/GenBank/DDBJ whole genome shotgun (WGS) entry which is preliminary data.</text>
</comment>
<evidence type="ECO:0000256" key="1">
    <source>
        <dbReference type="SAM" id="MobiDB-lite"/>
    </source>
</evidence>
<feature type="compositionally biased region" description="Low complexity" evidence="1">
    <location>
        <begin position="654"/>
        <end position="664"/>
    </location>
</feature>
<feature type="region of interest" description="Disordered" evidence="1">
    <location>
        <begin position="646"/>
        <end position="673"/>
    </location>
</feature>
<dbReference type="EMBL" id="JABWAD010000059">
    <property type="protein sequence ID" value="KAF6065328.1"/>
    <property type="molecule type" value="Genomic_DNA"/>
</dbReference>